<name>A0A0E0FBC1_9ORYZ</name>
<dbReference type="Gramene" id="OMERI12G06250.4">
    <property type="protein sequence ID" value="OMERI12G06250.4"/>
    <property type="gene ID" value="OMERI12G06250"/>
</dbReference>
<sequence>MAFPQFRAQDSSVAAAICSSSTSVYSVGCGLGGKLGHGSRTDEKYPRLIEQFQALNIQPVVVAAGAWHAAVVGKDGRVCTWGWGRYGCLGHGDVYSFGCGESSSLGHNTITEGNNRHTNVLSPELVTSLKRTNERVAQISLTNSIYWNAHTFALTDSGKLYAFGAGDKGQLGTELVAQQSERGTPERVEIDLS</sequence>
<protein>
    <submittedName>
        <fullName evidence="3">Uncharacterized protein</fullName>
    </submittedName>
</protein>
<dbReference type="PANTHER" id="PTHR22870">
    <property type="entry name" value="REGULATOR OF CHROMOSOME CONDENSATION"/>
    <property type="match status" value="1"/>
</dbReference>
<accession>A0A0E0FBC1</accession>
<evidence type="ECO:0000256" key="2">
    <source>
        <dbReference type="PROSITE-ProRule" id="PRU00235"/>
    </source>
</evidence>
<evidence type="ECO:0000313" key="4">
    <source>
        <dbReference type="Proteomes" id="UP000008021"/>
    </source>
</evidence>
<dbReference type="Gene3D" id="2.130.10.30">
    <property type="entry name" value="Regulator of chromosome condensation 1/beta-lactamase-inhibitor protein II"/>
    <property type="match status" value="2"/>
</dbReference>
<dbReference type="InterPro" id="IPR051210">
    <property type="entry name" value="Ub_ligase/GEF_domain"/>
</dbReference>
<dbReference type="InterPro" id="IPR000408">
    <property type="entry name" value="Reg_chr_condens"/>
</dbReference>
<dbReference type="PROSITE" id="PS50012">
    <property type="entry name" value="RCC1_3"/>
    <property type="match status" value="3"/>
</dbReference>
<dbReference type="PRINTS" id="PR00633">
    <property type="entry name" value="RCCNDNSATION"/>
</dbReference>
<keyword evidence="1" id="KW-0677">Repeat</keyword>
<dbReference type="PANTHER" id="PTHR22870:SF24">
    <property type="entry name" value="REGULATOR OF CHROMOSOME CONDENSATION (RCC1) FAMILY PROTEIN"/>
    <property type="match status" value="1"/>
</dbReference>
<feature type="repeat" description="RCC1" evidence="2">
    <location>
        <begin position="158"/>
        <end position="193"/>
    </location>
</feature>
<evidence type="ECO:0000313" key="3">
    <source>
        <dbReference type="EnsemblPlants" id="OMERI12G06250.4"/>
    </source>
</evidence>
<evidence type="ECO:0000256" key="1">
    <source>
        <dbReference type="ARBA" id="ARBA00022737"/>
    </source>
</evidence>
<keyword evidence="4" id="KW-1185">Reference proteome</keyword>
<dbReference type="HOGENOM" id="CLU_1410828_0_0_1"/>
<dbReference type="AlphaFoldDB" id="A0A0E0FBC1"/>
<dbReference type="SUPFAM" id="SSF50985">
    <property type="entry name" value="RCC1/BLIP-II"/>
    <property type="match status" value="1"/>
</dbReference>
<feature type="repeat" description="RCC1" evidence="2">
    <location>
        <begin position="22"/>
        <end position="75"/>
    </location>
</feature>
<reference evidence="3" key="2">
    <citation type="submission" date="2018-05" db="EMBL/GenBank/DDBJ databases">
        <title>OmerRS3 (Oryza meridionalis Reference Sequence Version 3).</title>
        <authorList>
            <person name="Zhang J."/>
            <person name="Kudrna D."/>
            <person name="Lee S."/>
            <person name="Talag J."/>
            <person name="Welchert J."/>
            <person name="Wing R.A."/>
        </authorList>
    </citation>
    <scope>NUCLEOTIDE SEQUENCE [LARGE SCALE GENOMIC DNA]</scope>
    <source>
        <strain evidence="3">cv. OR44</strain>
    </source>
</reference>
<feature type="repeat" description="RCC1" evidence="2">
    <location>
        <begin position="92"/>
        <end position="157"/>
    </location>
</feature>
<dbReference type="EnsemblPlants" id="OMERI12G06250.4">
    <property type="protein sequence ID" value="OMERI12G06250.4"/>
    <property type="gene ID" value="OMERI12G06250"/>
</dbReference>
<proteinExistence type="predicted"/>
<organism evidence="3">
    <name type="scientific">Oryza meridionalis</name>
    <dbReference type="NCBI Taxonomy" id="40149"/>
    <lineage>
        <taxon>Eukaryota</taxon>
        <taxon>Viridiplantae</taxon>
        <taxon>Streptophyta</taxon>
        <taxon>Embryophyta</taxon>
        <taxon>Tracheophyta</taxon>
        <taxon>Spermatophyta</taxon>
        <taxon>Magnoliopsida</taxon>
        <taxon>Liliopsida</taxon>
        <taxon>Poales</taxon>
        <taxon>Poaceae</taxon>
        <taxon>BOP clade</taxon>
        <taxon>Oryzoideae</taxon>
        <taxon>Oryzeae</taxon>
        <taxon>Oryzinae</taxon>
        <taxon>Oryza</taxon>
    </lineage>
</organism>
<dbReference type="Pfam" id="PF13540">
    <property type="entry name" value="RCC1_2"/>
    <property type="match status" value="1"/>
</dbReference>
<dbReference type="Proteomes" id="UP000008021">
    <property type="component" value="Chromosome 12"/>
</dbReference>
<dbReference type="InterPro" id="IPR009091">
    <property type="entry name" value="RCC1/BLIP-II"/>
</dbReference>
<dbReference type="PROSITE" id="PS00626">
    <property type="entry name" value="RCC1_2"/>
    <property type="match status" value="1"/>
</dbReference>
<dbReference type="Pfam" id="PF00415">
    <property type="entry name" value="RCC1"/>
    <property type="match status" value="2"/>
</dbReference>
<reference evidence="3" key="1">
    <citation type="submission" date="2015-04" db="UniProtKB">
        <authorList>
            <consortium name="EnsemblPlants"/>
        </authorList>
    </citation>
    <scope>IDENTIFICATION</scope>
</reference>